<evidence type="ECO:0000313" key="5">
    <source>
        <dbReference type="Proteomes" id="UP000318571"/>
    </source>
</evidence>
<dbReference type="Gene3D" id="3.50.4.10">
    <property type="entry name" value="Hepatocyte Growth Factor"/>
    <property type="match status" value="1"/>
</dbReference>
<keyword evidence="2" id="KW-1015">Disulfide bond</keyword>
<comment type="caution">
    <text evidence="4">The sequence shown here is derived from an EMBL/GenBank/DDBJ whole genome shotgun (WGS) entry which is preliminary data.</text>
</comment>
<dbReference type="AlphaFoldDB" id="A0A553NZ44"/>
<dbReference type="GO" id="GO:0005576">
    <property type="term" value="C:extracellular region"/>
    <property type="evidence" value="ECO:0007669"/>
    <property type="project" value="InterPro"/>
</dbReference>
<protein>
    <recommendedName>
        <fullName evidence="3">Apple domain-containing protein</fullName>
    </recommendedName>
</protein>
<reference evidence="4 5" key="1">
    <citation type="journal article" date="2018" name="Nat. Ecol. Evol.">
        <title>Genomic signatures of mitonuclear coevolution across populations of Tigriopus californicus.</title>
        <authorList>
            <person name="Barreto F.S."/>
            <person name="Watson E.T."/>
            <person name="Lima T.G."/>
            <person name="Willett C.S."/>
            <person name="Edmands S."/>
            <person name="Li W."/>
            <person name="Burton R.S."/>
        </authorList>
    </citation>
    <scope>NUCLEOTIDE SEQUENCE [LARGE SCALE GENOMIC DNA]</scope>
    <source>
        <strain evidence="4 5">San Diego</strain>
    </source>
</reference>
<dbReference type="InterPro" id="IPR000177">
    <property type="entry name" value="Apple"/>
</dbReference>
<evidence type="ECO:0000256" key="1">
    <source>
        <dbReference type="ARBA" id="ARBA00022737"/>
    </source>
</evidence>
<dbReference type="EMBL" id="VCGU01000009">
    <property type="protein sequence ID" value="TRY70706.1"/>
    <property type="molecule type" value="Genomic_DNA"/>
</dbReference>
<proteinExistence type="predicted"/>
<evidence type="ECO:0000313" key="4">
    <source>
        <dbReference type="EMBL" id="TRY70706.1"/>
    </source>
</evidence>
<keyword evidence="5" id="KW-1185">Reference proteome</keyword>
<organism evidence="4 5">
    <name type="scientific">Tigriopus californicus</name>
    <name type="common">Marine copepod</name>
    <dbReference type="NCBI Taxonomy" id="6832"/>
    <lineage>
        <taxon>Eukaryota</taxon>
        <taxon>Metazoa</taxon>
        <taxon>Ecdysozoa</taxon>
        <taxon>Arthropoda</taxon>
        <taxon>Crustacea</taxon>
        <taxon>Multicrustacea</taxon>
        <taxon>Hexanauplia</taxon>
        <taxon>Copepoda</taxon>
        <taxon>Harpacticoida</taxon>
        <taxon>Harpacticidae</taxon>
        <taxon>Tigriopus</taxon>
    </lineage>
</organism>
<accession>A0A553NZ44</accession>
<dbReference type="SMART" id="SM00223">
    <property type="entry name" value="APPLE"/>
    <property type="match status" value="1"/>
</dbReference>
<evidence type="ECO:0000259" key="3">
    <source>
        <dbReference type="SMART" id="SM00223"/>
    </source>
</evidence>
<dbReference type="GO" id="GO:0006508">
    <property type="term" value="P:proteolysis"/>
    <property type="evidence" value="ECO:0007669"/>
    <property type="project" value="InterPro"/>
</dbReference>
<evidence type="ECO:0000256" key="2">
    <source>
        <dbReference type="ARBA" id="ARBA00023157"/>
    </source>
</evidence>
<feature type="domain" description="Apple" evidence="3">
    <location>
        <begin position="240"/>
        <end position="313"/>
    </location>
</feature>
<name>A0A553NZ44_TIGCA</name>
<dbReference type="Proteomes" id="UP000318571">
    <property type="component" value="Chromosome 9"/>
</dbReference>
<gene>
    <name evidence="4" type="ORF">TCAL_02848</name>
</gene>
<sequence>MRAATLLNIGAPQLITWATVLGLAQCYIVFGPTVAPNFERKEGLLASPCPDSHPWAYANGTRCCGHYHQVNDFRIILDWYDPDPLCSEEAIHCPETHPWAIANGTQCCERFHNANDFSRALDWHDPESLCYGGNSISCPTRTYCETAVEYKDPDNCPKEYSFQIRNACCKTNIRTTGGTCNGGIMGTDDDPQCCKPEYLYQPSHCQTFKKRCRSTSTNPDCHWRGIGVIGNDLGDPYTPVQEFDGTAYVGNTKVFDTHFECQFECQKVAQCEFYSFHEHTMNPDFGRGFCYLKSSKAAGTCVYEEKTSGPKYCL</sequence>
<keyword evidence="1" id="KW-0677">Repeat</keyword>